<dbReference type="GO" id="GO:0006364">
    <property type="term" value="P:rRNA processing"/>
    <property type="evidence" value="ECO:0007669"/>
    <property type="project" value="UniProtKB-UniRule"/>
</dbReference>
<dbReference type="Proteomes" id="UP001273136">
    <property type="component" value="Unassembled WGS sequence"/>
</dbReference>
<dbReference type="InterPro" id="IPR007264">
    <property type="entry name" value="H/ACA_rnp_Nop10"/>
</dbReference>
<proteinExistence type="inferred from homology"/>
<evidence type="ECO:0000256" key="1">
    <source>
        <dbReference type="ARBA" id="ARBA00002325"/>
    </source>
</evidence>
<dbReference type="Gene3D" id="2.20.28.40">
    <property type="entry name" value="H/ACA ribonucleoprotein complex, subunit Nop10"/>
    <property type="match status" value="1"/>
</dbReference>
<dbReference type="NCBIfam" id="NF009623">
    <property type="entry name" value="PRK13130.1"/>
    <property type="match status" value="1"/>
</dbReference>
<accession>A0AAE4MEU2</accession>
<comment type="similarity">
    <text evidence="2 7">Belongs to the NOP10 family.</text>
</comment>
<evidence type="ECO:0000256" key="4">
    <source>
        <dbReference type="ARBA" id="ARBA00022517"/>
    </source>
</evidence>
<evidence type="ECO:0000256" key="6">
    <source>
        <dbReference type="ARBA" id="ARBA00023274"/>
    </source>
</evidence>
<sequence length="53" mass="6294">MTGHIRQCPIDHTYTLLNVCPQCGAETVSVHPARYSVQDRYGKYRRMVREWNR</sequence>
<dbReference type="InterPro" id="IPR023532">
    <property type="entry name" value="Nop10_arc-typ"/>
</dbReference>
<keyword evidence="9" id="KW-1185">Reference proteome</keyword>
<evidence type="ECO:0000256" key="5">
    <source>
        <dbReference type="ARBA" id="ARBA00022552"/>
    </source>
</evidence>
<dbReference type="RefSeq" id="WP_338094619.1">
    <property type="nucleotide sequence ID" value="NZ_JAWDKA010000007.1"/>
</dbReference>
<keyword evidence="6 7" id="KW-0687">Ribonucleoprotein</keyword>
<reference evidence="8" key="1">
    <citation type="submission" date="2023-06" db="EMBL/GenBank/DDBJ databases">
        <title>Genome sequence of Methancorpusculaceae sp. Ag1.</title>
        <authorList>
            <person name="Protasov E."/>
            <person name="Platt K."/>
            <person name="Poehlein A."/>
            <person name="Daniel R."/>
            <person name="Brune A."/>
        </authorList>
    </citation>
    <scope>NUCLEOTIDE SEQUENCE</scope>
    <source>
        <strain evidence="8">Ag1</strain>
    </source>
</reference>
<keyword evidence="5 7" id="KW-0698">rRNA processing</keyword>
<dbReference type="GO" id="GO:0001522">
    <property type="term" value="P:pseudouridine synthesis"/>
    <property type="evidence" value="ECO:0007669"/>
    <property type="project" value="InterPro"/>
</dbReference>
<evidence type="ECO:0000313" key="9">
    <source>
        <dbReference type="Proteomes" id="UP001273136"/>
    </source>
</evidence>
<gene>
    <name evidence="7" type="primary">nop10</name>
    <name evidence="8" type="ORF">McpAg1_14430</name>
</gene>
<dbReference type="SUPFAM" id="SSF144210">
    <property type="entry name" value="Nop10-like SnoRNP"/>
    <property type="match status" value="1"/>
</dbReference>
<organism evidence="8 9">
    <name type="scientific">Methanorbis furvi</name>
    <dbReference type="NCBI Taxonomy" id="3028299"/>
    <lineage>
        <taxon>Archaea</taxon>
        <taxon>Methanobacteriati</taxon>
        <taxon>Methanobacteriota</taxon>
        <taxon>Stenosarchaea group</taxon>
        <taxon>Methanomicrobia</taxon>
        <taxon>Methanomicrobiales</taxon>
        <taxon>Methanocorpusculaceae</taxon>
        <taxon>Methanorbis</taxon>
    </lineage>
</organism>
<dbReference type="InterPro" id="IPR036756">
    <property type="entry name" value="H/ACA_rnp_Nop10_sf"/>
</dbReference>
<dbReference type="HAMAP" id="MF_00803">
    <property type="entry name" value="Nop10"/>
    <property type="match status" value="1"/>
</dbReference>
<keyword evidence="4 7" id="KW-0690">Ribosome biogenesis</keyword>
<evidence type="ECO:0000256" key="3">
    <source>
        <dbReference type="ARBA" id="ARBA00018821"/>
    </source>
</evidence>
<name>A0AAE4MEU2_9EURY</name>
<dbReference type="Pfam" id="PF04135">
    <property type="entry name" value="Nop10p"/>
    <property type="match status" value="1"/>
</dbReference>
<comment type="function">
    <text evidence="1 7">Involved in ribosome biogenesis; more specifically in 18S rRNA pseudouridylation and in cleavage of pre-rRNA.</text>
</comment>
<dbReference type="AlphaFoldDB" id="A0AAE4MEU2"/>
<protein>
    <recommendedName>
        <fullName evidence="3 7">Ribosome biogenesis protein Nop10</fullName>
    </recommendedName>
</protein>
<evidence type="ECO:0000256" key="2">
    <source>
        <dbReference type="ARBA" id="ARBA00009462"/>
    </source>
</evidence>
<evidence type="ECO:0000256" key="7">
    <source>
        <dbReference type="HAMAP-Rule" id="MF_00803"/>
    </source>
</evidence>
<dbReference type="GO" id="GO:1990904">
    <property type="term" value="C:ribonucleoprotein complex"/>
    <property type="evidence" value="ECO:0007669"/>
    <property type="project" value="UniProtKB-KW"/>
</dbReference>
<dbReference type="GO" id="GO:0030515">
    <property type="term" value="F:snoRNA binding"/>
    <property type="evidence" value="ECO:0007669"/>
    <property type="project" value="InterPro"/>
</dbReference>
<evidence type="ECO:0000313" key="8">
    <source>
        <dbReference type="EMBL" id="MDV0442213.1"/>
    </source>
</evidence>
<dbReference type="EMBL" id="JAWDKA010000007">
    <property type="protein sequence ID" value="MDV0442213.1"/>
    <property type="molecule type" value="Genomic_DNA"/>
</dbReference>
<comment type="caution">
    <text evidence="8">The sequence shown here is derived from an EMBL/GenBank/DDBJ whole genome shotgun (WGS) entry which is preliminary data.</text>
</comment>